<reference evidence="2" key="1">
    <citation type="submission" date="2017-11" db="EMBL/GenBank/DDBJ databases">
        <authorList>
            <person name="Kajale S.C."/>
            <person name="Sharma A."/>
        </authorList>
    </citation>
    <scope>NUCLEOTIDE SEQUENCE</scope>
    <source>
        <strain evidence="2">LS1_42</strain>
    </source>
</reference>
<protein>
    <recommendedName>
        <fullName evidence="1">Ribbon-helix-helix protein CopG domain-containing protein</fullName>
    </recommendedName>
</protein>
<dbReference type="GO" id="GO:0006355">
    <property type="term" value="P:regulation of DNA-templated transcription"/>
    <property type="evidence" value="ECO:0007669"/>
    <property type="project" value="InterPro"/>
</dbReference>
<sequence>MNDSSSQDAAVSLDYDLQETRKITVRVPRALIESADSVAEQQGQTRSELVRDSIQMAITLQDVDEAFDEILSQAVQSPTEADAHSAQEADTVSEADVEFLKERIRTLESLLEDSIEKI</sequence>
<dbReference type="Proteomes" id="UP000766904">
    <property type="component" value="Unassembled WGS sequence"/>
</dbReference>
<organism evidence="2 3">
    <name type="scientific">Natronococcus pandeyae</name>
    <dbReference type="NCBI Taxonomy" id="2055836"/>
    <lineage>
        <taxon>Archaea</taxon>
        <taxon>Methanobacteriati</taxon>
        <taxon>Methanobacteriota</taxon>
        <taxon>Stenosarchaea group</taxon>
        <taxon>Halobacteria</taxon>
        <taxon>Halobacteriales</taxon>
        <taxon>Natrialbaceae</taxon>
        <taxon>Natronococcus</taxon>
    </lineage>
</organism>
<dbReference type="EMBL" id="PHNJ01000007">
    <property type="protein sequence ID" value="TYL38015.1"/>
    <property type="molecule type" value="Genomic_DNA"/>
</dbReference>
<gene>
    <name evidence="2" type="ORF">CV102_14050</name>
</gene>
<evidence type="ECO:0000313" key="3">
    <source>
        <dbReference type="Proteomes" id="UP000766904"/>
    </source>
</evidence>
<feature type="domain" description="Ribbon-helix-helix protein CopG" evidence="1">
    <location>
        <begin position="22"/>
        <end position="59"/>
    </location>
</feature>
<dbReference type="AlphaFoldDB" id="A0A8J8Q0R6"/>
<name>A0A8J8Q0R6_9EURY</name>
<comment type="caution">
    <text evidence="2">The sequence shown here is derived from an EMBL/GenBank/DDBJ whole genome shotgun (WGS) entry which is preliminary data.</text>
</comment>
<proteinExistence type="predicted"/>
<dbReference type="InterPro" id="IPR002145">
    <property type="entry name" value="CopG"/>
</dbReference>
<evidence type="ECO:0000259" key="1">
    <source>
        <dbReference type="Pfam" id="PF01402"/>
    </source>
</evidence>
<dbReference type="CDD" id="cd22231">
    <property type="entry name" value="RHH_NikR_HicB-like"/>
    <property type="match status" value="1"/>
</dbReference>
<dbReference type="InterPro" id="IPR013321">
    <property type="entry name" value="Arc_rbn_hlx_hlx"/>
</dbReference>
<keyword evidence="3" id="KW-1185">Reference proteome</keyword>
<accession>A0A8J8Q0R6</accession>
<dbReference type="Pfam" id="PF01402">
    <property type="entry name" value="RHH_1"/>
    <property type="match status" value="1"/>
</dbReference>
<dbReference type="Gene3D" id="1.10.1220.10">
    <property type="entry name" value="Met repressor-like"/>
    <property type="match status" value="1"/>
</dbReference>
<evidence type="ECO:0000313" key="2">
    <source>
        <dbReference type="EMBL" id="TYL38015.1"/>
    </source>
</evidence>